<name>A0A0R1NNM2_9LACO</name>
<evidence type="ECO:0000256" key="1">
    <source>
        <dbReference type="SAM" id="MobiDB-lite"/>
    </source>
</evidence>
<dbReference type="RefSeq" id="WP_035434143.1">
    <property type="nucleotide sequence ID" value="NZ_AZEL01000044.1"/>
</dbReference>
<dbReference type="Proteomes" id="UP000051311">
    <property type="component" value="Unassembled WGS sequence"/>
</dbReference>
<feature type="compositionally biased region" description="Polar residues" evidence="1">
    <location>
        <begin position="1"/>
        <end position="15"/>
    </location>
</feature>
<dbReference type="STRING" id="1423748.FC37_GL001238"/>
<dbReference type="SMART" id="SM00900">
    <property type="entry name" value="FMN_bind"/>
    <property type="match status" value="1"/>
</dbReference>
<dbReference type="PATRIC" id="fig|1423748.3.peg.1299"/>
<dbReference type="GO" id="GO:0016020">
    <property type="term" value="C:membrane"/>
    <property type="evidence" value="ECO:0007669"/>
    <property type="project" value="InterPro"/>
</dbReference>
<evidence type="ECO:0000313" key="3">
    <source>
        <dbReference type="EMBL" id="KRL21750.1"/>
    </source>
</evidence>
<reference evidence="3 4" key="1">
    <citation type="journal article" date="2015" name="Genome Announc.">
        <title>Expanding the biotechnology potential of lactobacilli through comparative genomics of 213 strains and associated genera.</title>
        <authorList>
            <person name="Sun Z."/>
            <person name="Harris H.M."/>
            <person name="McCann A."/>
            <person name="Guo C."/>
            <person name="Argimon S."/>
            <person name="Zhang W."/>
            <person name="Yang X."/>
            <person name="Jeffery I.B."/>
            <person name="Cooney J.C."/>
            <person name="Kagawa T.F."/>
            <person name="Liu W."/>
            <person name="Song Y."/>
            <person name="Salvetti E."/>
            <person name="Wrobel A."/>
            <person name="Rasinkangas P."/>
            <person name="Parkhill J."/>
            <person name="Rea M.C."/>
            <person name="O'Sullivan O."/>
            <person name="Ritari J."/>
            <person name="Douillard F.P."/>
            <person name="Paul Ross R."/>
            <person name="Yang R."/>
            <person name="Briner A.E."/>
            <person name="Felis G.E."/>
            <person name="de Vos W.M."/>
            <person name="Barrangou R."/>
            <person name="Klaenhammer T.R."/>
            <person name="Caufield P.W."/>
            <person name="Cui Y."/>
            <person name="Zhang H."/>
            <person name="O'Toole P.W."/>
        </authorList>
    </citation>
    <scope>NUCLEOTIDE SEQUENCE [LARGE SCALE GENOMIC DNA]</scope>
    <source>
        <strain evidence="3 4">DSM 10532</strain>
    </source>
</reference>
<organism evidence="3 4">
    <name type="scientific">Lactobacillus gallinarum DSM 10532 = JCM 2011</name>
    <dbReference type="NCBI Taxonomy" id="1423748"/>
    <lineage>
        <taxon>Bacteria</taxon>
        <taxon>Bacillati</taxon>
        <taxon>Bacillota</taxon>
        <taxon>Bacilli</taxon>
        <taxon>Lactobacillales</taxon>
        <taxon>Lactobacillaceae</taxon>
        <taxon>Lactobacillus</taxon>
    </lineage>
</organism>
<feature type="region of interest" description="Disordered" evidence="1">
    <location>
        <begin position="1"/>
        <end position="21"/>
    </location>
</feature>
<proteinExistence type="predicted"/>
<comment type="caution">
    <text evidence="3">The sequence shown here is derived from an EMBL/GenBank/DDBJ whole genome shotgun (WGS) entry which is preliminary data.</text>
</comment>
<feature type="domain" description="FMN-binding" evidence="2">
    <location>
        <begin position="28"/>
        <end position="103"/>
    </location>
</feature>
<sequence>MKSNDQYATDNASTNKWKDGTYNTVAHGRNADFDIEVGIKDHQIKQIKISDHNSESKGIGSKAVAELPSRIIKAQSTDVDAISGATVTSNAIKYAIRNVLDKNRD</sequence>
<protein>
    <submittedName>
        <fullName evidence="3">Fumarate reductase flavoprotein subunit</fullName>
    </submittedName>
</protein>
<dbReference type="EMBL" id="AZEL01000044">
    <property type="protein sequence ID" value="KRL21750.1"/>
    <property type="molecule type" value="Genomic_DNA"/>
</dbReference>
<gene>
    <name evidence="3" type="ORF">FC37_GL001238</name>
</gene>
<dbReference type="eggNOG" id="COG3976">
    <property type="taxonomic scope" value="Bacteria"/>
</dbReference>
<dbReference type="GO" id="GO:0010181">
    <property type="term" value="F:FMN binding"/>
    <property type="evidence" value="ECO:0007669"/>
    <property type="project" value="InterPro"/>
</dbReference>
<accession>A0A0R1NNM2</accession>
<dbReference type="OrthoDB" id="9806398at2"/>
<evidence type="ECO:0000259" key="2">
    <source>
        <dbReference type="SMART" id="SM00900"/>
    </source>
</evidence>
<evidence type="ECO:0000313" key="4">
    <source>
        <dbReference type="Proteomes" id="UP000051311"/>
    </source>
</evidence>
<dbReference type="InterPro" id="IPR007329">
    <property type="entry name" value="FMN-bd"/>
</dbReference>
<dbReference type="AlphaFoldDB" id="A0A0R1NNM2"/>
<dbReference type="Gene3D" id="3.90.1010.20">
    <property type="match status" value="1"/>
</dbReference>
<dbReference type="Pfam" id="PF04205">
    <property type="entry name" value="FMN_bind"/>
    <property type="match status" value="1"/>
</dbReference>